<proteinExistence type="predicted"/>
<feature type="domain" description="FAD-binding" evidence="3">
    <location>
        <begin position="8"/>
        <end position="319"/>
    </location>
</feature>
<dbReference type="PRINTS" id="PR00420">
    <property type="entry name" value="RNGMNOXGNASE"/>
</dbReference>
<dbReference type="RefSeq" id="WP_371439026.1">
    <property type="nucleotide sequence ID" value="NZ_JBHSRS010000018.1"/>
</dbReference>
<comment type="caution">
    <text evidence="4">The sequence shown here is derived from an EMBL/GenBank/DDBJ whole genome shotgun (WGS) entry which is preliminary data.</text>
</comment>
<dbReference type="PANTHER" id="PTHR13789">
    <property type="entry name" value="MONOOXYGENASE"/>
    <property type="match status" value="1"/>
</dbReference>
<dbReference type="Gene3D" id="3.50.50.60">
    <property type="entry name" value="FAD/NAD(P)-binding domain"/>
    <property type="match status" value="1"/>
</dbReference>
<evidence type="ECO:0000259" key="3">
    <source>
        <dbReference type="Pfam" id="PF01494"/>
    </source>
</evidence>
<accession>A0ABW1TUS3</accession>
<sequence>MKSLERGVLIVGGGIAGCSLAIALAQRGMRVTVLEKLDAWRFHSSGIFIYSNGLAELQKLGVLPGILDSGFAIGQGRNLYYDQHGELIVETRYPSAPGTTLPPVLGIRRAEMHRVLADRMRALGVEIRLGSTVASIEDNPAHDAVVATLNDGSNIEAGVVVGADGIRSQIRGMLFGDLEPEDTGFGVWRSIHRRPPELREKILMMGVGKRLGIMPISEDQLYIYATTNEPGHPRYDPARLHLTMREKFAEFSGPATALLEDIRDPSQVFYTAVEEIRLPQPWSRGRVLLIGDAAHASTPFMGQGGAMAIEDANVLADMLEKGGDVAQVLLAFGAYRQPKCQFVQDVSRSVGEAGGLENADTCIARNVRMREQAQADVDNFYRRLHAFDLAVA</sequence>
<dbReference type="InterPro" id="IPR050493">
    <property type="entry name" value="FAD-dep_Monooxygenase_BioMet"/>
</dbReference>
<dbReference type="InterPro" id="IPR002938">
    <property type="entry name" value="FAD-bd"/>
</dbReference>
<evidence type="ECO:0000313" key="5">
    <source>
        <dbReference type="Proteomes" id="UP001596270"/>
    </source>
</evidence>
<dbReference type="SUPFAM" id="SSF51905">
    <property type="entry name" value="FAD/NAD(P)-binding domain"/>
    <property type="match status" value="1"/>
</dbReference>
<evidence type="ECO:0000256" key="1">
    <source>
        <dbReference type="ARBA" id="ARBA00023002"/>
    </source>
</evidence>
<dbReference type="Pfam" id="PF01494">
    <property type="entry name" value="FAD_binding_3"/>
    <property type="match status" value="1"/>
</dbReference>
<dbReference type="EMBL" id="JBHSRS010000018">
    <property type="protein sequence ID" value="MFC6281356.1"/>
    <property type="molecule type" value="Genomic_DNA"/>
</dbReference>
<dbReference type="PANTHER" id="PTHR13789:SF309">
    <property type="entry name" value="PUTATIVE (AFU_ORTHOLOGUE AFUA_6G14510)-RELATED"/>
    <property type="match status" value="1"/>
</dbReference>
<protein>
    <submittedName>
        <fullName evidence="4">FAD-dependent oxidoreductase</fullName>
    </submittedName>
</protein>
<name>A0ABW1TUS3_9BURK</name>
<keyword evidence="5" id="KW-1185">Reference proteome</keyword>
<keyword evidence="1" id="KW-0560">Oxidoreductase</keyword>
<keyword evidence="2" id="KW-0503">Monooxygenase</keyword>
<gene>
    <name evidence="4" type="ORF">ACFQND_08960</name>
</gene>
<dbReference type="InterPro" id="IPR036188">
    <property type="entry name" value="FAD/NAD-bd_sf"/>
</dbReference>
<evidence type="ECO:0000256" key="2">
    <source>
        <dbReference type="ARBA" id="ARBA00023033"/>
    </source>
</evidence>
<organism evidence="4 5">
    <name type="scientific">Polaromonas aquatica</name>
    <dbReference type="NCBI Taxonomy" id="332657"/>
    <lineage>
        <taxon>Bacteria</taxon>
        <taxon>Pseudomonadati</taxon>
        <taxon>Pseudomonadota</taxon>
        <taxon>Betaproteobacteria</taxon>
        <taxon>Burkholderiales</taxon>
        <taxon>Comamonadaceae</taxon>
        <taxon>Polaromonas</taxon>
    </lineage>
</organism>
<dbReference type="Proteomes" id="UP001596270">
    <property type="component" value="Unassembled WGS sequence"/>
</dbReference>
<evidence type="ECO:0000313" key="4">
    <source>
        <dbReference type="EMBL" id="MFC6281356.1"/>
    </source>
</evidence>
<dbReference type="PROSITE" id="PS51257">
    <property type="entry name" value="PROKAR_LIPOPROTEIN"/>
    <property type="match status" value="1"/>
</dbReference>
<reference evidence="5" key="1">
    <citation type="journal article" date="2019" name="Int. J. Syst. Evol. Microbiol.">
        <title>The Global Catalogue of Microorganisms (GCM) 10K type strain sequencing project: providing services to taxonomists for standard genome sequencing and annotation.</title>
        <authorList>
            <consortium name="The Broad Institute Genomics Platform"/>
            <consortium name="The Broad Institute Genome Sequencing Center for Infectious Disease"/>
            <person name="Wu L."/>
            <person name="Ma J."/>
        </authorList>
    </citation>
    <scope>NUCLEOTIDE SEQUENCE [LARGE SCALE GENOMIC DNA]</scope>
    <source>
        <strain evidence="5">CCUG 39402</strain>
    </source>
</reference>